<dbReference type="PATRIC" id="fig|292.27.peg.4268"/>
<dbReference type="Pfam" id="PF00805">
    <property type="entry name" value="Pentapeptide"/>
    <property type="match status" value="5"/>
</dbReference>
<dbReference type="Gene3D" id="2.160.20.80">
    <property type="entry name" value="E3 ubiquitin-protein ligase SopA"/>
    <property type="match status" value="3"/>
</dbReference>
<organism evidence="3 4">
    <name type="scientific">Burkholderia cepacia</name>
    <name type="common">Pseudomonas cepacia</name>
    <dbReference type="NCBI Taxonomy" id="292"/>
    <lineage>
        <taxon>Bacteria</taxon>
        <taxon>Pseudomonadati</taxon>
        <taxon>Pseudomonadota</taxon>
        <taxon>Betaproteobacteria</taxon>
        <taxon>Burkholderiales</taxon>
        <taxon>Burkholderiaceae</taxon>
        <taxon>Burkholderia</taxon>
        <taxon>Burkholderia cepacia complex</taxon>
    </lineage>
</organism>
<gene>
    <name evidence="3" type="ORF">VL15_20815</name>
</gene>
<reference evidence="3 4" key="1">
    <citation type="submission" date="2015-05" db="EMBL/GenBank/DDBJ databases">
        <title>Draft genome of Burkholderia cepacia LK29.</title>
        <authorList>
            <person name="Chan X.Y."/>
        </authorList>
    </citation>
    <scope>NUCLEOTIDE SEQUENCE [LARGE SCALE GENOMIC DNA]</scope>
    <source>
        <strain evidence="3 4">LK29</strain>
    </source>
</reference>
<dbReference type="RefSeq" id="WP_048248193.1">
    <property type="nucleotide sequence ID" value="NZ_LDWR01000036.1"/>
</dbReference>
<evidence type="ECO:0000313" key="4">
    <source>
        <dbReference type="Proteomes" id="UP000036338"/>
    </source>
</evidence>
<feature type="region of interest" description="Disordered" evidence="1">
    <location>
        <begin position="296"/>
        <end position="326"/>
    </location>
</feature>
<dbReference type="InterPro" id="IPR001646">
    <property type="entry name" value="5peptide_repeat"/>
</dbReference>
<protein>
    <submittedName>
        <fullName evidence="3">Pentapeptide repeats family protein</fullName>
    </submittedName>
</protein>
<dbReference type="Pfam" id="PF09937">
    <property type="entry name" value="DUF2169"/>
    <property type="match status" value="2"/>
</dbReference>
<comment type="caution">
    <text evidence="3">The sequence shown here is derived from an EMBL/GenBank/DDBJ whole genome shotgun (WGS) entry which is preliminary data.</text>
</comment>
<dbReference type="PANTHER" id="PTHR14136">
    <property type="entry name" value="BTB_POZ DOMAIN-CONTAINING PROTEIN KCTD9"/>
    <property type="match status" value="1"/>
</dbReference>
<dbReference type="PANTHER" id="PTHR14136:SF17">
    <property type="entry name" value="BTB_POZ DOMAIN-CONTAINING PROTEIN KCTD9"/>
    <property type="match status" value="1"/>
</dbReference>
<sequence>MKIVKPDTLGLLYRTLRLDGADWLSVGALALFHLQADTSAGPANLATEVELWRTAQRSLGDHMPLDEGFPKPAGEFLVYGRAYARERKAGARTSIAVRARVGTACKERSLDVRDSAPLVDFHALPPSDRERARHLGSFDSRWLAKQWPHLPAGTHADYFHAAPLDQRIDAFWNGDEDIELLNMNAARPIIEGKLPRVRARCFVERSVDGFARIDACSMRAETVWLFPDAACGIVLFRSTVAIDDEDGDDVVRLIAGWESLDTSPLPVNAYVDPPLIENGHSRGAVAQALPETVAAPTVSADANVDTDADSGTNRESPSNPEPPVPDLSELEKAAAELAAQTDTLLSKHRLTQADIARLLPDRDSPANLSMDELATLAVKLEAHTEQLRLQCDGLMSDGAHIAAQPSGSEPHEASLNELLQQVDTQTRAVLEQTGLSRAQLHAISQSQPALAGISSALDILDAPLDVEALTAGVTKFAERDSTEPVGPTEPDQTPISTQPADAAGVFTSPAPFPPENTSSTTPAGKLTREQVIGHHQNKRGFAGLDLSDLDLSFISLERADFSGAILARTRFVGSRLSYASFDHAELQHADFSDTDLRGTKFENTSAPGASFCAAILDRALLDRSDFTGADFARASLIDCSCTHTLFDTSRMTALSAARLNGMNASFLGCKLDTADFTSASLPHANFQHASLRGATFEDAHCNDAEWQGAQASEANFRGTVLCGSRADASSYFNNTDLGGAVLDDVNWSGVDLRFSDLHKASLDRANLSHTNACGAILMLTSAKQIDLSKADLSHADLRHSNLFKASLRRAQLVGTQFQFSNLYGVDCYGTKLTHAQLEGANLDRTLLAVPGRPELSPAR</sequence>
<dbReference type="SUPFAM" id="SSF141571">
    <property type="entry name" value="Pentapeptide repeat-like"/>
    <property type="match status" value="2"/>
</dbReference>
<dbReference type="InterPro" id="IPR051082">
    <property type="entry name" value="Pentapeptide-BTB/POZ_domain"/>
</dbReference>
<proteinExistence type="predicted"/>
<dbReference type="Proteomes" id="UP000036338">
    <property type="component" value="Unassembled WGS sequence"/>
</dbReference>
<dbReference type="InterPro" id="IPR018683">
    <property type="entry name" value="DUF2169"/>
</dbReference>
<dbReference type="EMBL" id="LDWR01000036">
    <property type="protein sequence ID" value="KML54610.1"/>
    <property type="molecule type" value="Genomic_DNA"/>
</dbReference>
<feature type="compositionally biased region" description="Polar residues" evidence="1">
    <location>
        <begin position="309"/>
        <end position="318"/>
    </location>
</feature>
<accession>A0A0J5ZMQ8</accession>
<feature type="domain" description="DUF2169" evidence="2">
    <location>
        <begin position="20"/>
        <end position="106"/>
    </location>
</feature>
<evidence type="ECO:0000256" key="1">
    <source>
        <dbReference type="SAM" id="MobiDB-lite"/>
    </source>
</evidence>
<name>A0A0J5ZMQ8_BURCE</name>
<evidence type="ECO:0000313" key="3">
    <source>
        <dbReference type="EMBL" id="KML54610.1"/>
    </source>
</evidence>
<evidence type="ECO:0000259" key="2">
    <source>
        <dbReference type="Pfam" id="PF09937"/>
    </source>
</evidence>
<feature type="domain" description="DUF2169" evidence="2">
    <location>
        <begin position="121"/>
        <end position="237"/>
    </location>
</feature>
<dbReference type="AlphaFoldDB" id="A0A0J5ZMQ8"/>